<dbReference type="HOGENOM" id="CLU_000604_1_11_9"/>
<dbReference type="InterPro" id="IPR017871">
    <property type="entry name" value="ABC_transporter-like_CS"/>
</dbReference>
<keyword evidence="6" id="KW-1185">Reference proteome</keyword>
<organism evidence="5 6">
    <name type="scientific">Catonella morbi ATCC 51271</name>
    <dbReference type="NCBI Taxonomy" id="592026"/>
    <lineage>
        <taxon>Bacteria</taxon>
        <taxon>Bacillati</taxon>
        <taxon>Bacillota</taxon>
        <taxon>Clostridia</taxon>
        <taxon>Lachnospirales</taxon>
        <taxon>Lachnospiraceae</taxon>
        <taxon>Catonella</taxon>
    </lineage>
</organism>
<evidence type="ECO:0000313" key="5">
    <source>
        <dbReference type="EMBL" id="ESL03623.1"/>
    </source>
</evidence>
<evidence type="ECO:0000256" key="2">
    <source>
        <dbReference type="ARBA" id="ARBA00022741"/>
    </source>
</evidence>
<dbReference type="InterPro" id="IPR027417">
    <property type="entry name" value="P-loop_NTPase"/>
</dbReference>
<dbReference type="eggNOG" id="COG1120">
    <property type="taxonomic scope" value="Bacteria"/>
</dbReference>
<evidence type="ECO:0000256" key="1">
    <source>
        <dbReference type="ARBA" id="ARBA00022448"/>
    </source>
</evidence>
<dbReference type="GO" id="GO:0016887">
    <property type="term" value="F:ATP hydrolysis activity"/>
    <property type="evidence" value="ECO:0007669"/>
    <property type="project" value="InterPro"/>
</dbReference>
<keyword evidence="3 5" id="KW-0067">ATP-binding</keyword>
<dbReference type="Pfam" id="PF00005">
    <property type="entry name" value="ABC_tran"/>
    <property type="match status" value="1"/>
</dbReference>
<name>V2Y3W2_9FIRM</name>
<dbReference type="CDD" id="cd03214">
    <property type="entry name" value="ABC_Iron-Siderophores_B12_Hemin"/>
    <property type="match status" value="1"/>
</dbReference>
<dbReference type="PANTHER" id="PTHR42794">
    <property type="entry name" value="HEMIN IMPORT ATP-BINDING PROTEIN HMUV"/>
    <property type="match status" value="1"/>
</dbReference>
<accession>V2Y3W2</accession>
<evidence type="ECO:0000259" key="4">
    <source>
        <dbReference type="PROSITE" id="PS50893"/>
    </source>
</evidence>
<dbReference type="PANTHER" id="PTHR42794:SF2">
    <property type="entry name" value="ABC TRANSPORTER ATP-BINDING PROTEIN"/>
    <property type="match status" value="1"/>
</dbReference>
<evidence type="ECO:0000256" key="3">
    <source>
        <dbReference type="ARBA" id="ARBA00022840"/>
    </source>
</evidence>
<dbReference type="STRING" id="592026.GCWU0000282_000787"/>
<gene>
    <name evidence="5" type="ORF">GCWU0000282_000787</name>
</gene>
<keyword evidence="2" id="KW-0547">Nucleotide-binding</keyword>
<protein>
    <submittedName>
        <fullName evidence="5">ABC transporter, ATP-binding protein</fullName>
    </submittedName>
</protein>
<sequence>MSNKIVVNNLNYKVNDKNILQSASIKVKEGQFVGIIGPNGSGKTTLLKHIYRVLPVRSDTVFINGIDITKLSIRQSSKFMTVMRQENNSVFDYTNLEMVLMGRSPHKKIYETADCKDLEIAFDSLKYVGMFDAKDRLFNTLSGGEKQRVLMARSLAQETDIFILDEPTNHLDVYYQWNLMKSIKKLNKTVLAVFHDLSIALEYCDYLYVLNDGKNMAEGKSAEVLNKEVLKDIFKVDSEIITTSNGKRRVLIYGSI</sequence>
<dbReference type="InterPro" id="IPR003439">
    <property type="entry name" value="ABC_transporter-like_ATP-bd"/>
</dbReference>
<dbReference type="Proteomes" id="UP000018227">
    <property type="component" value="Unassembled WGS sequence"/>
</dbReference>
<dbReference type="AlphaFoldDB" id="V2Y3W2"/>
<dbReference type="EMBL" id="ACIL03000007">
    <property type="protein sequence ID" value="ESL03623.1"/>
    <property type="molecule type" value="Genomic_DNA"/>
</dbReference>
<dbReference type="Gene3D" id="3.40.50.300">
    <property type="entry name" value="P-loop containing nucleotide triphosphate hydrolases"/>
    <property type="match status" value="1"/>
</dbReference>
<dbReference type="OrthoDB" id="9799337at2"/>
<proteinExistence type="predicted"/>
<keyword evidence="1" id="KW-0813">Transport</keyword>
<dbReference type="InterPro" id="IPR003593">
    <property type="entry name" value="AAA+_ATPase"/>
</dbReference>
<dbReference type="PROSITE" id="PS00211">
    <property type="entry name" value="ABC_TRANSPORTER_1"/>
    <property type="match status" value="1"/>
</dbReference>
<evidence type="ECO:0000313" key="6">
    <source>
        <dbReference type="Proteomes" id="UP000018227"/>
    </source>
</evidence>
<comment type="caution">
    <text evidence="5">The sequence shown here is derived from an EMBL/GenBank/DDBJ whole genome shotgun (WGS) entry which is preliminary data.</text>
</comment>
<dbReference type="SMART" id="SM00382">
    <property type="entry name" value="AAA"/>
    <property type="match status" value="1"/>
</dbReference>
<dbReference type="FunFam" id="3.40.50.300:FF:000134">
    <property type="entry name" value="Iron-enterobactin ABC transporter ATP-binding protein"/>
    <property type="match status" value="1"/>
</dbReference>
<dbReference type="PROSITE" id="PS50893">
    <property type="entry name" value="ABC_TRANSPORTER_2"/>
    <property type="match status" value="1"/>
</dbReference>
<dbReference type="RefSeq" id="WP_023353672.1">
    <property type="nucleotide sequence ID" value="NZ_KI535367.1"/>
</dbReference>
<reference evidence="5 6" key="1">
    <citation type="submission" date="2013-06" db="EMBL/GenBank/DDBJ databases">
        <authorList>
            <person name="Weinstock G."/>
            <person name="Sodergren E."/>
            <person name="Clifton S."/>
            <person name="Fulton L."/>
            <person name="Fulton B."/>
            <person name="Courtney L."/>
            <person name="Fronick C."/>
            <person name="Harrison M."/>
            <person name="Strong C."/>
            <person name="Farmer C."/>
            <person name="Delahaunty K."/>
            <person name="Markovic C."/>
            <person name="Hall O."/>
            <person name="Minx P."/>
            <person name="Tomlinson C."/>
            <person name="Mitreva M."/>
            <person name="Nelson J."/>
            <person name="Hou S."/>
            <person name="Wollam A."/>
            <person name="Pepin K.H."/>
            <person name="Johnson M."/>
            <person name="Bhonagiri V."/>
            <person name="Nash W.E."/>
            <person name="Warren W."/>
            <person name="Chinwalla A."/>
            <person name="Mardis E.R."/>
            <person name="Wilson R.K."/>
        </authorList>
    </citation>
    <scope>NUCLEOTIDE SEQUENCE [LARGE SCALE GENOMIC DNA]</scope>
    <source>
        <strain evidence="5 6">ATCC 51271</strain>
    </source>
</reference>
<dbReference type="SUPFAM" id="SSF52540">
    <property type="entry name" value="P-loop containing nucleoside triphosphate hydrolases"/>
    <property type="match status" value="1"/>
</dbReference>
<dbReference type="GO" id="GO:0005524">
    <property type="term" value="F:ATP binding"/>
    <property type="evidence" value="ECO:0007669"/>
    <property type="project" value="UniProtKB-KW"/>
</dbReference>
<feature type="domain" description="ABC transporter" evidence="4">
    <location>
        <begin position="5"/>
        <end position="237"/>
    </location>
</feature>